<reference evidence="10 11" key="1">
    <citation type="submission" date="2017-09" db="EMBL/GenBank/DDBJ databases">
        <title>Bacterial strain isolated from the female urinary microbiota.</title>
        <authorList>
            <person name="Thomas-White K."/>
            <person name="Kumar N."/>
            <person name="Forster S."/>
            <person name="Putonti C."/>
            <person name="Lawley T."/>
            <person name="Wolfe A.J."/>
        </authorList>
    </citation>
    <scope>NUCLEOTIDE SEQUENCE [LARGE SCALE GENOMIC DNA]</scope>
    <source>
        <strain evidence="10 11">UMB0186</strain>
    </source>
</reference>
<dbReference type="RefSeq" id="WP_102190119.1">
    <property type="nucleotide sequence ID" value="NZ_CAUTAO010000001.1"/>
</dbReference>
<dbReference type="FunFam" id="1.10.3720.10:FF:000002">
    <property type="entry name" value="D-methionine ABC transporter permease MetI"/>
    <property type="match status" value="1"/>
</dbReference>
<dbReference type="EMBL" id="PNGT01000008">
    <property type="protein sequence ID" value="PMC51978.1"/>
    <property type="molecule type" value="Genomic_DNA"/>
</dbReference>
<keyword evidence="3 8" id="KW-0813">Transport</keyword>
<accession>A0A2N6SDE8</accession>
<feature type="transmembrane region" description="Helical" evidence="8">
    <location>
        <begin position="26"/>
        <end position="50"/>
    </location>
</feature>
<comment type="subcellular location">
    <subcellularLocation>
        <location evidence="1 8">Cell membrane</location>
        <topology evidence="1 8">Multi-pass membrane protein</topology>
    </subcellularLocation>
</comment>
<evidence type="ECO:0000313" key="10">
    <source>
        <dbReference type="EMBL" id="PMC51978.1"/>
    </source>
</evidence>
<comment type="similarity">
    <text evidence="2">Belongs to the binding-protein-dependent transport system permease family. CysTW subfamily.</text>
</comment>
<evidence type="ECO:0000256" key="1">
    <source>
        <dbReference type="ARBA" id="ARBA00004651"/>
    </source>
</evidence>
<evidence type="ECO:0000256" key="7">
    <source>
        <dbReference type="ARBA" id="ARBA00023136"/>
    </source>
</evidence>
<dbReference type="SUPFAM" id="SSF161098">
    <property type="entry name" value="MetI-like"/>
    <property type="match status" value="1"/>
</dbReference>
<protein>
    <submittedName>
        <fullName evidence="10">Methionine ABC transporter permease</fullName>
    </submittedName>
</protein>
<dbReference type="OrthoDB" id="9793490at2"/>
<evidence type="ECO:0000256" key="8">
    <source>
        <dbReference type="RuleBase" id="RU363032"/>
    </source>
</evidence>
<dbReference type="PANTHER" id="PTHR30450:SF1">
    <property type="entry name" value="D-METHIONINE TRANSPORT SYSTEM PERMEASE PROTEIN METI-RELATED"/>
    <property type="match status" value="1"/>
</dbReference>
<evidence type="ECO:0000259" key="9">
    <source>
        <dbReference type="PROSITE" id="PS50928"/>
    </source>
</evidence>
<dbReference type="InterPro" id="IPR035906">
    <property type="entry name" value="MetI-like_sf"/>
</dbReference>
<evidence type="ECO:0000256" key="2">
    <source>
        <dbReference type="ARBA" id="ARBA00007069"/>
    </source>
</evidence>
<dbReference type="InterPro" id="IPR051322">
    <property type="entry name" value="AA_ABC_Transporter_Permease"/>
</dbReference>
<dbReference type="GO" id="GO:0048473">
    <property type="term" value="P:D-methionine transmembrane transport"/>
    <property type="evidence" value="ECO:0007669"/>
    <property type="project" value="TreeGrafter"/>
</dbReference>
<feature type="transmembrane region" description="Helical" evidence="8">
    <location>
        <begin position="71"/>
        <end position="93"/>
    </location>
</feature>
<evidence type="ECO:0000256" key="3">
    <source>
        <dbReference type="ARBA" id="ARBA00022448"/>
    </source>
</evidence>
<keyword evidence="5 8" id="KW-0812">Transmembrane</keyword>
<name>A0A2N6SDE8_9BACL</name>
<dbReference type="Gene3D" id="1.10.3720.10">
    <property type="entry name" value="MetI-like"/>
    <property type="match status" value="1"/>
</dbReference>
<gene>
    <name evidence="10" type="ORF">CJ218_07190</name>
</gene>
<dbReference type="Proteomes" id="UP000235670">
    <property type="component" value="Unassembled WGS sequence"/>
</dbReference>
<evidence type="ECO:0000256" key="6">
    <source>
        <dbReference type="ARBA" id="ARBA00022989"/>
    </source>
</evidence>
<dbReference type="InterPro" id="IPR000515">
    <property type="entry name" value="MetI-like"/>
</dbReference>
<dbReference type="CDD" id="cd06261">
    <property type="entry name" value="TM_PBP2"/>
    <property type="match status" value="1"/>
</dbReference>
<feature type="transmembrane region" description="Helical" evidence="8">
    <location>
        <begin position="196"/>
        <end position="216"/>
    </location>
</feature>
<dbReference type="STRING" id="84135.GCA_001052115_00938"/>
<keyword evidence="6 8" id="KW-1133">Transmembrane helix</keyword>
<sequence>MENNLSLAEQWNNLQPELIQSFGDSLYMISVSIVITVIVGLFLGIVLFLTSNRLLFKNVFIYKTVDFIVNTIRSIPFIILLVFLIPFTLFLLGKSTGPTGAIVPLTVAAIPLFTRLVDTSLNEIDYGIIESAVASGASLPLIVREVLIPEAMFGIIQSITLTLINLIAFSAMAGVVGGGGIGDLAIRYGYYRFDNFTMWVTVILLIILVQITQYIGNYISKKFKKN</sequence>
<feature type="transmembrane region" description="Helical" evidence="8">
    <location>
        <begin position="99"/>
        <end position="117"/>
    </location>
</feature>
<dbReference type="PROSITE" id="PS50928">
    <property type="entry name" value="ABC_TM1"/>
    <property type="match status" value="1"/>
</dbReference>
<evidence type="ECO:0000256" key="5">
    <source>
        <dbReference type="ARBA" id="ARBA00022692"/>
    </source>
</evidence>
<keyword evidence="4" id="KW-1003">Cell membrane</keyword>
<feature type="transmembrane region" description="Helical" evidence="8">
    <location>
        <begin position="151"/>
        <end position="176"/>
    </location>
</feature>
<comment type="caution">
    <text evidence="10">The sequence shown here is derived from an EMBL/GenBank/DDBJ whole genome shotgun (WGS) entry which is preliminary data.</text>
</comment>
<dbReference type="AlphaFoldDB" id="A0A2N6SDE8"/>
<feature type="domain" description="ABC transmembrane type-1" evidence="9">
    <location>
        <begin position="22"/>
        <end position="215"/>
    </location>
</feature>
<evidence type="ECO:0000313" key="11">
    <source>
        <dbReference type="Proteomes" id="UP000235670"/>
    </source>
</evidence>
<evidence type="ECO:0000256" key="4">
    <source>
        <dbReference type="ARBA" id="ARBA00022475"/>
    </source>
</evidence>
<keyword evidence="7 8" id="KW-0472">Membrane</keyword>
<dbReference type="Pfam" id="PF00528">
    <property type="entry name" value="BPD_transp_1"/>
    <property type="match status" value="1"/>
</dbReference>
<proteinExistence type="inferred from homology"/>
<organism evidence="10 11">
    <name type="scientific">Gemella sanguinis</name>
    <dbReference type="NCBI Taxonomy" id="84135"/>
    <lineage>
        <taxon>Bacteria</taxon>
        <taxon>Bacillati</taxon>
        <taxon>Bacillota</taxon>
        <taxon>Bacilli</taxon>
        <taxon>Bacillales</taxon>
        <taxon>Gemellaceae</taxon>
        <taxon>Gemella</taxon>
    </lineage>
</organism>
<dbReference type="PANTHER" id="PTHR30450">
    <property type="entry name" value="ABC TRANSPORTER PERMEASE"/>
    <property type="match status" value="1"/>
</dbReference>
<dbReference type="GO" id="GO:0005886">
    <property type="term" value="C:plasma membrane"/>
    <property type="evidence" value="ECO:0007669"/>
    <property type="project" value="UniProtKB-SubCell"/>
</dbReference>